<dbReference type="OrthoDB" id="9812532at2"/>
<dbReference type="GO" id="GO:0046872">
    <property type="term" value="F:metal ion binding"/>
    <property type="evidence" value="ECO:0007669"/>
    <property type="project" value="UniProtKB-KW"/>
</dbReference>
<dbReference type="InterPro" id="IPR005493">
    <property type="entry name" value="RraA/RraA-like"/>
</dbReference>
<dbReference type="NCBIfam" id="NF004850">
    <property type="entry name" value="PRK06201.1"/>
    <property type="match status" value="1"/>
</dbReference>
<organism evidence="6 7">
    <name type="scientific">Phreatobacter cathodiphilus</name>
    <dbReference type="NCBI Taxonomy" id="1868589"/>
    <lineage>
        <taxon>Bacteria</taxon>
        <taxon>Pseudomonadati</taxon>
        <taxon>Pseudomonadota</taxon>
        <taxon>Alphaproteobacteria</taxon>
        <taxon>Hyphomicrobiales</taxon>
        <taxon>Phreatobacteraceae</taxon>
        <taxon>Phreatobacter</taxon>
    </lineage>
</organism>
<keyword evidence="5" id="KW-0460">Magnesium</keyword>
<dbReference type="GO" id="GO:0032259">
    <property type="term" value="P:methylation"/>
    <property type="evidence" value="ECO:0007669"/>
    <property type="project" value="UniProtKB-KW"/>
</dbReference>
<keyword evidence="7" id="KW-1185">Reference proteome</keyword>
<dbReference type="EMBL" id="CP027668">
    <property type="protein sequence ID" value="AVO43729.1"/>
    <property type="molecule type" value="Genomic_DNA"/>
</dbReference>
<sequence length="229" mass="23248">MSLGFQILQKPHANDPELAALLAGIPTPLLSDNMARLFAAGPTLRPMHDGTPLLGFALTVRTRPGDNLLVHKAIDMAGPGDVIVVEAGGDLTNAIIGEIMATLALKNGVAGLVIDGAIRDSDAIATMSLPVYAAGITHRGPYKDGPGEINTGAVIGGQHVAPGDLIVGDADGVLAVPRAEVATIAALARKQLAAEDATMKAIADGTLDRSWVDATLAAKGAALGKASLY</sequence>
<keyword evidence="6" id="KW-0489">Methyltransferase</keyword>
<feature type="binding site" evidence="5">
    <location>
        <position position="120"/>
    </location>
    <ligand>
        <name>Mg(2+)</name>
        <dbReference type="ChEBI" id="CHEBI:18420"/>
    </ligand>
</feature>
<dbReference type="KEGG" id="phr:C6569_00810"/>
<keyword evidence="5" id="KW-0479">Metal-binding</keyword>
<evidence type="ECO:0000256" key="3">
    <source>
        <dbReference type="ARBA" id="ARBA00029596"/>
    </source>
</evidence>
<feature type="binding site" evidence="5">
    <location>
        <begin position="97"/>
        <end position="100"/>
    </location>
    <ligand>
        <name>substrate</name>
    </ligand>
</feature>
<evidence type="ECO:0000313" key="7">
    <source>
        <dbReference type="Proteomes" id="UP000237889"/>
    </source>
</evidence>
<dbReference type="SUPFAM" id="SSF89562">
    <property type="entry name" value="RraA-like"/>
    <property type="match status" value="1"/>
</dbReference>
<name>A0A2S0N6E9_9HYPH</name>
<dbReference type="Proteomes" id="UP000237889">
    <property type="component" value="Chromosome"/>
</dbReference>
<gene>
    <name evidence="6" type="ORF">C6569_00810</name>
</gene>
<dbReference type="Pfam" id="PF03737">
    <property type="entry name" value="RraA-like"/>
    <property type="match status" value="1"/>
</dbReference>
<keyword evidence="6" id="KW-0808">Transferase</keyword>
<reference evidence="6 7" key="1">
    <citation type="submission" date="2018-03" db="EMBL/GenBank/DDBJ databases">
        <title>Genome sequencing of Phreatobacter sp.</title>
        <authorList>
            <person name="Kim S.-J."/>
            <person name="Heo J."/>
            <person name="Kwon S.-W."/>
        </authorList>
    </citation>
    <scope>NUCLEOTIDE SEQUENCE [LARGE SCALE GENOMIC DNA]</scope>
    <source>
        <strain evidence="6 7">S-12</strain>
    </source>
</reference>
<accession>A0A2S0N6E9</accession>
<evidence type="ECO:0000256" key="5">
    <source>
        <dbReference type="PIRSR" id="PIRSR605493-1"/>
    </source>
</evidence>
<evidence type="ECO:0000256" key="4">
    <source>
        <dbReference type="ARBA" id="ARBA00030169"/>
    </source>
</evidence>
<comment type="cofactor">
    <cofactor evidence="5">
        <name>Mg(2+)</name>
        <dbReference type="ChEBI" id="CHEBI:18420"/>
    </cofactor>
</comment>
<dbReference type="InterPro" id="IPR036704">
    <property type="entry name" value="RraA/RraA-like_sf"/>
</dbReference>
<dbReference type="Gene3D" id="3.50.30.40">
    <property type="entry name" value="Ribonuclease E inhibitor RraA/RraA-like"/>
    <property type="match status" value="1"/>
</dbReference>
<evidence type="ECO:0000256" key="1">
    <source>
        <dbReference type="ARBA" id="ARBA00001968"/>
    </source>
</evidence>
<dbReference type="RefSeq" id="WP_106747059.1">
    <property type="nucleotide sequence ID" value="NZ_CP027668.1"/>
</dbReference>
<feature type="binding site" evidence="5">
    <location>
        <position position="119"/>
    </location>
    <ligand>
        <name>substrate</name>
    </ligand>
</feature>
<dbReference type="PANTHER" id="PTHR33254">
    <property type="entry name" value="4-HYDROXY-4-METHYL-2-OXOGLUTARATE ALDOLASE 3-RELATED"/>
    <property type="match status" value="1"/>
</dbReference>
<evidence type="ECO:0000313" key="6">
    <source>
        <dbReference type="EMBL" id="AVO43729.1"/>
    </source>
</evidence>
<evidence type="ECO:0000256" key="2">
    <source>
        <dbReference type="ARBA" id="ARBA00016549"/>
    </source>
</evidence>
<comment type="cofactor">
    <cofactor evidence="1">
        <name>a divalent metal cation</name>
        <dbReference type="ChEBI" id="CHEBI:60240"/>
    </cofactor>
</comment>
<protein>
    <recommendedName>
        <fullName evidence="2">Putative 4-hydroxy-4-methyl-2-oxoglutarate aldolase</fullName>
    </recommendedName>
    <alternativeName>
        <fullName evidence="3">Regulator of ribonuclease activity homolog</fullName>
    </alternativeName>
    <alternativeName>
        <fullName evidence="4">RraA-like protein</fullName>
    </alternativeName>
</protein>
<dbReference type="CDD" id="cd16841">
    <property type="entry name" value="RraA_family"/>
    <property type="match status" value="1"/>
</dbReference>
<dbReference type="PANTHER" id="PTHR33254:SF4">
    <property type="entry name" value="4-HYDROXY-4-METHYL-2-OXOGLUTARATE ALDOLASE 3-RELATED"/>
    <property type="match status" value="1"/>
</dbReference>
<dbReference type="AlphaFoldDB" id="A0A2S0N6E9"/>
<dbReference type="GO" id="GO:0008168">
    <property type="term" value="F:methyltransferase activity"/>
    <property type="evidence" value="ECO:0007669"/>
    <property type="project" value="UniProtKB-KW"/>
</dbReference>
<proteinExistence type="predicted"/>